<evidence type="ECO:0000313" key="2">
    <source>
        <dbReference type="Proteomes" id="UP001066276"/>
    </source>
</evidence>
<sequence>MSIGRRTRARHAAALLMPAPAQPLPAGVRGIARALRQYVTLVSPRSPGSRRGSRSCILLTGLLFIYDVRQKHPAAVCPSHANLAMRRR</sequence>
<gene>
    <name evidence="1" type="ORF">NDU88_008624</name>
</gene>
<name>A0AAV7QS94_PLEWA</name>
<dbReference type="AlphaFoldDB" id="A0AAV7QS94"/>
<reference evidence="1" key="1">
    <citation type="journal article" date="2022" name="bioRxiv">
        <title>Sequencing and chromosome-scale assembly of the giantPleurodeles waltlgenome.</title>
        <authorList>
            <person name="Brown T."/>
            <person name="Elewa A."/>
            <person name="Iarovenko S."/>
            <person name="Subramanian E."/>
            <person name="Araus A.J."/>
            <person name="Petzold A."/>
            <person name="Susuki M."/>
            <person name="Suzuki K.-i.T."/>
            <person name="Hayashi T."/>
            <person name="Toyoda A."/>
            <person name="Oliveira C."/>
            <person name="Osipova E."/>
            <person name="Leigh N.D."/>
            <person name="Simon A."/>
            <person name="Yun M.H."/>
        </authorList>
    </citation>
    <scope>NUCLEOTIDE SEQUENCE</scope>
    <source>
        <strain evidence="1">20211129_DDA</strain>
        <tissue evidence="1">Liver</tissue>
    </source>
</reference>
<protein>
    <submittedName>
        <fullName evidence="1">Uncharacterized protein</fullName>
    </submittedName>
</protein>
<proteinExistence type="predicted"/>
<evidence type="ECO:0000313" key="1">
    <source>
        <dbReference type="EMBL" id="KAJ1142297.1"/>
    </source>
</evidence>
<dbReference type="Proteomes" id="UP001066276">
    <property type="component" value="Chromosome 6"/>
</dbReference>
<organism evidence="1 2">
    <name type="scientific">Pleurodeles waltl</name>
    <name type="common">Iberian ribbed newt</name>
    <dbReference type="NCBI Taxonomy" id="8319"/>
    <lineage>
        <taxon>Eukaryota</taxon>
        <taxon>Metazoa</taxon>
        <taxon>Chordata</taxon>
        <taxon>Craniata</taxon>
        <taxon>Vertebrata</taxon>
        <taxon>Euteleostomi</taxon>
        <taxon>Amphibia</taxon>
        <taxon>Batrachia</taxon>
        <taxon>Caudata</taxon>
        <taxon>Salamandroidea</taxon>
        <taxon>Salamandridae</taxon>
        <taxon>Pleurodelinae</taxon>
        <taxon>Pleurodeles</taxon>
    </lineage>
</organism>
<comment type="caution">
    <text evidence="1">The sequence shown here is derived from an EMBL/GenBank/DDBJ whole genome shotgun (WGS) entry which is preliminary data.</text>
</comment>
<keyword evidence="2" id="KW-1185">Reference proteome</keyword>
<dbReference type="EMBL" id="JANPWB010000010">
    <property type="protein sequence ID" value="KAJ1142297.1"/>
    <property type="molecule type" value="Genomic_DNA"/>
</dbReference>
<accession>A0AAV7QS94</accession>